<dbReference type="PANTHER" id="PTHR45339">
    <property type="entry name" value="HYBRID SIGNAL TRANSDUCTION HISTIDINE KINASE J"/>
    <property type="match status" value="1"/>
</dbReference>
<organism evidence="8 9">
    <name type="scientific">Pseudosulfitobacter pseudonitzschiae</name>
    <dbReference type="NCBI Taxonomy" id="1402135"/>
    <lineage>
        <taxon>Bacteria</taxon>
        <taxon>Pseudomonadati</taxon>
        <taxon>Pseudomonadota</taxon>
        <taxon>Alphaproteobacteria</taxon>
        <taxon>Rhodobacterales</taxon>
        <taxon>Roseobacteraceae</taxon>
        <taxon>Pseudosulfitobacter</taxon>
    </lineage>
</organism>
<dbReference type="RefSeq" id="WP_051694282.1">
    <property type="nucleotide sequence ID" value="NZ_CP054599.1"/>
</dbReference>
<dbReference type="InterPro" id="IPR001789">
    <property type="entry name" value="Sig_transdc_resp-reg_receiver"/>
</dbReference>
<evidence type="ECO:0000256" key="4">
    <source>
        <dbReference type="ARBA" id="ARBA00023012"/>
    </source>
</evidence>
<name>A0A073J1N2_9RHOB</name>
<dbReference type="InterPro" id="IPR003594">
    <property type="entry name" value="HATPase_dom"/>
</dbReference>
<dbReference type="PROSITE" id="PS50110">
    <property type="entry name" value="RESPONSE_REGULATORY"/>
    <property type="match status" value="1"/>
</dbReference>
<comment type="catalytic activity">
    <reaction evidence="1">
        <text>ATP + protein L-histidine = ADP + protein N-phospho-L-histidine.</text>
        <dbReference type="EC" id="2.7.13.3"/>
    </reaction>
</comment>
<dbReference type="InterPro" id="IPR036890">
    <property type="entry name" value="HATPase_C_sf"/>
</dbReference>
<evidence type="ECO:0000256" key="2">
    <source>
        <dbReference type="ARBA" id="ARBA00012438"/>
    </source>
</evidence>
<comment type="caution">
    <text evidence="8">The sequence shown here is derived from an EMBL/GenBank/DDBJ whole genome shotgun (WGS) entry which is preliminary data.</text>
</comment>
<dbReference type="SUPFAM" id="SSF47384">
    <property type="entry name" value="Homodimeric domain of signal transducing histidine kinase"/>
    <property type="match status" value="1"/>
</dbReference>
<evidence type="ECO:0000313" key="8">
    <source>
        <dbReference type="EMBL" id="KEJ95760.1"/>
    </source>
</evidence>
<dbReference type="GeneID" id="68869497"/>
<protein>
    <recommendedName>
        <fullName evidence="2">histidine kinase</fullName>
        <ecNumber evidence="2">2.7.13.3</ecNumber>
    </recommendedName>
</protein>
<dbReference type="InterPro" id="IPR005467">
    <property type="entry name" value="His_kinase_dom"/>
</dbReference>
<dbReference type="InterPro" id="IPR036097">
    <property type="entry name" value="HisK_dim/P_sf"/>
</dbReference>
<evidence type="ECO:0000256" key="3">
    <source>
        <dbReference type="ARBA" id="ARBA00022553"/>
    </source>
</evidence>
<keyword evidence="3 5" id="KW-0597">Phosphoprotein</keyword>
<evidence type="ECO:0000256" key="5">
    <source>
        <dbReference type="PROSITE-ProRule" id="PRU00169"/>
    </source>
</evidence>
<dbReference type="Gene3D" id="3.30.565.10">
    <property type="entry name" value="Histidine kinase-like ATPase, C-terminal domain"/>
    <property type="match status" value="1"/>
</dbReference>
<dbReference type="Proteomes" id="UP000027746">
    <property type="component" value="Unassembled WGS sequence"/>
</dbReference>
<sequence>MTRKADLSKDATAVRPVLQAIARLISTDRRAVILATDKAEVLLSNAPATRVGMDTEGLSAAFDWPALCARARRAGSIAVSKNFRNTELEGELVYVPLGAADSFMLRLAETDQEAAVLRNRTRTATLLRVSHDLRTPIQSLLAATDAMLNSKDTGTADTRRDQMQRSAQLALSHIDNVIKVIRGELTTAEIQSDEDFSLAEEVRATLDMIRPIAGTRGTSVALTIDPPAEERVNGPVRFVRALLQNMFDNSVKHGGTKVEVRVTSESAAETAANRNIMVEVSDLGGGLPDAQKARLMRAIDLADISLARQSGAATGPAEGRPSAGLNVLAYALSQLGGTLEVFDRGEDGEAIAEGSTAKVAGTILRARFDLAVAEAAAHPATTPHPVAVDSQLLRGIGVLVVEDSPSSRDWVVHCLRAAGAQVVAVENGLRALETLQGPDAVENIDLLLTDMTLPYINGLELVQRLIAQQTSGALAWRGKILGLSAHIDDDLRKACLKLGMAQLLEKPIRSVDLCRSVQDVVRASSCDIAPLPDQKAAGGADCSRADPLAESMVKELVAQLGLDTARGFMLRARSEAQAVFEDILHQGMHADTGRMLHAATGACGLTGLKLLERSLRELEILAKASKPISERQLGDLKATLAATGRAIEHLG</sequence>
<dbReference type="Gene3D" id="1.10.287.130">
    <property type="match status" value="1"/>
</dbReference>
<dbReference type="GO" id="GO:0000155">
    <property type="term" value="F:phosphorelay sensor kinase activity"/>
    <property type="evidence" value="ECO:0007669"/>
    <property type="project" value="InterPro"/>
</dbReference>
<proteinExistence type="predicted"/>
<dbReference type="Pfam" id="PF00072">
    <property type="entry name" value="Response_reg"/>
    <property type="match status" value="1"/>
</dbReference>
<feature type="modified residue" description="4-aspartylphosphate" evidence="5">
    <location>
        <position position="450"/>
    </location>
</feature>
<dbReference type="PANTHER" id="PTHR45339:SF1">
    <property type="entry name" value="HYBRID SIGNAL TRANSDUCTION HISTIDINE KINASE J"/>
    <property type="match status" value="1"/>
</dbReference>
<dbReference type="AlphaFoldDB" id="A0A073J1N2"/>
<dbReference type="InterPro" id="IPR003661">
    <property type="entry name" value="HisK_dim/P_dom"/>
</dbReference>
<dbReference type="SMART" id="SM00388">
    <property type="entry name" value="HisKA"/>
    <property type="match status" value="1"/>
</dbReference>
<accession>A0A073J1N2</accession>
<dbReference type="EC" id="2.7.13.3" evidence="2"/>
<feature type="domain" description="Response regulatory" evidence="7">
    <location>
        <begin position="397"/>
        <end position="521"/>
    </location>
</feature>
<dbReference type="Pfam" id="PF02518">
    <property type="entry name" value="HATPase_c"/>
    <property type="match status" value="1"/>
</dbReference>
<dbReference type="InterPro" id="IPR011006">
    <property type="entry name" value="CheY-like_superfamily"/>
</dbReference>
<keyword evidence="4" id="KW-0902">Two-component regulatory system</keyword>
<dbReference type="SMART" id="SM00448">
    <property type="entry name" value="REC"/>
    <property type="match status" value="1"/>
</dbReference>
<evidence type="ECO:0000259" key="6">
    <source>
        <dbReference type="PROSITE" id="PS50109"/>
    </source>
</evidence>
<feature type="domain" description="Histidine kinase" evidence="6">
    <location>
        <begin position="128"/>
        <end position="348"/>
    </location>
</feature>
<dbReference type="Gene3D" id="3.40.50.2300">
    <property type="match status" value="1"/>
</dbReference>
<dbReference type="CDD" id="cd00082">
    <property type="entry name" value="HisKA"/>
    <property type="match status" value="1"/>
</dbReference>
<gene>
    <name evidence="8" type="ORF">SUH3_19815</name>
</gene>
<dbReference type="SUPFAM" id="SSF52172">
    <property type="entry name" value="CheY-like"/>
    <property type="match status" value="1"/>
</dbReference>
<dbReference type="CDD" id="cd17546">
    <property type="entry name" value="REC_hyHK_CKI1_RcsC-like"/>
    <property type="match status" value="1"/>
</dbReference>
<keyword evidence="9" id="KW-1185">Reference proteome</keyword>
<dbReference type="OrthoDB" id="5292887at2"/>
<dbReference type="EMBL" id="JAMD01000005">
    <property type="protein sequence ID" value="KEJ95760.1"/>
    <property type="molecule type" value="Genomic_DNA"/>
</dbReference>
<evidence type="ECO:0000313" key="9">
    <source>
        <dbReference type="Proteomes" id="UP000027746"/>
    </source>
</evidence>
<dbReference type="PROSITE" id="PS50109">
    <property type="entry name" value="HIS_KIN"/>
    <property type="match status" value="1"/>
</dbReference>
<evidence type="ECO:0000259" key="7">
    <source>
        <dbReference type="PROSITE" id="PS50110"/>
    </source>
</evidence>
<evidence type="ECO:0000256" key="1">
    <source>
        <dbReference type="ARBA" id="ARBA00000085"/>
    </source>
</evidence>
<dbReference type="SUPFAM" id="SSF55874">
    <property type="entry name" value="ATPase domain of HSP90 chaperone/DNA topoisomerase II/histidine kinase"/>
    <property type="match status" value="1"/>
</dbReference>
<reference evidence="8 9" key="1">
    <citation type="submission" date="2014-01" db="EMBL/GenBank/DDBJ databases">
        <title>Sulfitobacter sp. H3 (MCCC 1A00686) Genome Sequencing.</title>
        <authorList>
            <person name="Lai Q."/>
            <person name="Hong Z."/>
        </authorList>
    </citation>
    <scope>NUCLEOTIDE SEQUENCE [LARGE SCALE GENOMIC DNA]</scope>
    <source>
        <strain evidence="8 9">H3</strain>
    </source>
</reference>